<dbReference type="GO" id="GO:0005829">
    <property type="term" value="C:cytosol"/>
    <property type="evidence" value="ECO:0007669"/>
    <property type="project" value="TreeGrafter"/>
</dbReference>
<sequence length="911" mass="99298">MTARARARAAEDPFGNPVLSVALAITRMTDQGQLDTATIGAIVRALRDEAFADRAGRIAAYVGGLDRPAAAFEKLAQHLVQPDPHDSPVPWRHFQSEVERIRFAAVFTAHPTFALPADVNAALARLVCGEPAPDFETHRPTKPTLQEEFDQAVVAMQNGRDAIDQLNEALITAARGVWRDRWASLCPRAVVLSSWVGYDTDGRSDIGWWDTLRLRLAMKHLQLQRIVAQTAGIDAAAAAHALAQRAADTVAAQIEAAPAAPEPDEVERFAAALIGRRDEALVSTAPLLEALDAAIAEAAPDTRLRLAVIRAGVAGHGLSLAHTHVRLNSAQLHNAIRQRLGIEEPPGDPARRRTVLAAINAALDEVQPVPVDFGALIAEQASAVRLMMTVAQIVKHVDASTPVRFLIAETETGYTLLSALWLARRFGIADRIEISPLFETADALEQGARLLDEALRSPQYRAYLQKTGKLSLQFGYSDSGRFVGQLAASYLIERLRMKIAETLAKHDVRGVEIILFDTHGESIGRGAHPGSLSDRLKYLSPTASRQALHKAGLRVREESAFQGGDGYLLFGTPTLATATVARIAEHAFAEPSGPIDDPVYAEPDFASDFFATIRANMEELVEDPGYVALLGAFGPALLDPSGSRPDARQQDGVGGPAVLRHPRELRAIRNNAILQQLGWCANTLQGLGAAVERHPETFLEMHAKSRRFSRAIDLAEHGLLHSDVDVLRAVIATIDPGSWLDRAGHTRLPGRSVALTAVARALERANLWAPALAMFRRIQVDHLVMRAGWAEAPRMADREVLLHALRLGLIHRIWLLGTRIPEFSPRYGITRQAVEARILRLDIPAVLELLTNIFPAAPDPATERDYGEPRGPRASDAYVREHAEIFEPMRVLFDLVREIATAITHEVGAFG</sequence>
<evidence type="ECO:0000313" key="3">
    <source>
        <dbReference type="EMBL" id="GAN76032.1"/>
    </source>
</evidence>
<comment type="caution">
    <text evidence="3">The sequence shown here is derived from an EMBL/GenBank/DDBJ whole genome shotgun (WGS) entry which is preliminary data.</text>
</comment>
<evidence type="ECO:0000313" key="4">
    <source>
        <dbReference type="Proteomes" id="UP000032680"/>
    </source>
</evidence>
<dbReference type="Proteomes" id="UP000032680">
    <property type="component" value="Unassembled WGS sequence"/>
</dbReference>
<comment type="function">
    <text evidence="1">Forms oxaloacetate, a four-carbon dicarboxylic acid source for the tricarboxylic acid cycle.</text>
</comment>
<dbReference type="SUPFAM" id="SSF51621">
    <property type="entry name" value="Phosphoenolpyruvate/pyruvate domain"/>
    <property type="match status" value="1"/>
</dbReference>
<dbReference type="PANTHER" id="PTHR30523:SF6">
    <property type="entry name" value="PHOSPHOENOLPYRUVATE CARBOXYLASE"/>
    <property type="match status" value="1"/>
</dbReference>
<reference evidence="3 4" key="1">
    <citation type="submission" date="2012-11" db="EMBL/GenBank/DDBJ databases">
        <title>Whole genome sequence of Acidisphaera rubrifaciens HS-AP3.</title>
        <authorList>
            <person name="Azuma Y."/>
            <person name="Higashiura N."/>
            <person name="Hirakawa H."/>
            <person name="Matsushita K."/>
        </authorList>
    </citation>
    <scope>NUCLEOTIDE SEQUENCE [LARGE SCALE GENOMIC DNA]</scope>
    <source>
        <strain evidence="3 4">HS-AP3</strain>
    </source>
</reference>
<dbReference type="EMBL" id="BANB01000045">
    <property type="protein sequence ID" value="GAN76032.1"/>
    <property type="molecule type" value="Genomic_DNA"/>
</dbReference>
<accession>A0A0D6P2X8</accession>
<keyword evidence="3" id="KW-0670">Pyruvate</keyword>
<dbReference type="GO" id="GO:0006099">
    <property type="term" value="P:tricarboxylic acid cycle"/>
    <property type="evidence" value="ECO:0007669"/>
    <property type="project" value="InterPro"/>
</dbReference>
<dbReference type="RefSeq" id="WP_048859804.1">
    <property type="nucleotide sequence ID" value="NZ_BANB01000045.1"/>
</dbReference>
<dbReference type="Pfam" id="PF00311">
    <property type="entry name" value="PEPcase"/>
    <property type="match status" value="1"/>
</dbReference>
<name>A0A0D6P2X8_9PROT</name>
<gene>
    <name evidence="3" type="ORF">Asru_0045_23</name>
</gene>
<dbReference type="InterPro" id="IPR021135">
    <property type="entry name" value="PEP_COase"/>
</dbReference>
<evidence type="ECO:0000256" key="1">
    <source>
        <dbReference type="ARBA" id="ARBA00003670"/>
    </source>
</evidence>
<proteinExistence type="predicted"/>
<evidence type="ECO:0000256" key="2">
    <source>
        <dbReference type="ARBA" id="ARBA00022419"/>
    </source>
</evidence>
<dbReference type="AlphaFoldDB" id="A0A0D6P2X8"/>
<dbReference type="PANTHER" id="PTHR30523">
    <property type="entry name" value="PHOSPHOENOLPYRUVATE CARBOXYLASE"/>
    <property type="match status" value="1"/>
</dbReference>
<dbReference type="GO" id="GO:0015977">
    <property type="term" value="P:carbon fixation"/>
    <property type="evidence" value="ECO:0007669"/>
    <property type="project" value="InterPro"/>
</dbReference>
<protein>
    <recommendedName>
        <fullName evidence="2">Phosphoenolpyruvate carboxylase</fullName>
    </recommendedName>
</protein>
<organism evidence="3 4">
    <name type="scientific">Acidisphaera rubrifaciens HS-AP3</name>
    <dbReference type="NCBI Taxonomy" id="1231350"/>
    <lineage>
        <taxon>Bacteria</taxon>
        <taxon>Pseudomonadati</taxon>
        <taxon>Pseudomonadota</taxon>
        <taxon>Alphaproteobacteria</taxon>
        <taxon>Acetobacterales</taxon>
        <taxon>Acetobacteraceae</taxon>
        <taxon>Acidisphaera</taxon>
    </lineage>
</organism>
<dbReference type="GO" id="GO:0008964">
    <property type="term" value="F:phosphoenolpyruvate carboxylase activity"/>
    <property type="evidence" value="ECO:0007669"/>
    <property type="project" value="InterPro"/>
</dbReference>
<dbReference type="InterPro" id="IPR015813">
    <property type="entry name" value="Pyrv/PenolPyrv_kinase-like_dom"/>
</dbReference>
<keyword evidence="4" id="KW-1185">Reference proteome</keyword>